<protein>
    <submittedName>
        <fullName evidence="5">CD40 molecule</fullName>
    </submittedName>
</protein>
<dbReference type="PANTHER" id="PTHR46875:SF1">
    <property type="entry name" value="TUMOR NECROSIS FACTOR RECEPTOR SUPERFAMILY MEMBER 5"/>
    <property type="match status" value="1"/>
</dbReference>
<keyword evidence="1" id="KW-1015">Disulfide bond</keyword>
<evidence type="ECO:0000256" key="1">
    <source>
        <dbReference type="PROSITE-ProRule" id="PRU00206"/>
    </source>
</evidence>
<dbReference type="PROSITE" id="PS50050">
    <property type="entry name" value="TNFR_NGFR_2"/>
    <property type="match status" value="3"/>
</dbReference>
<keyword evidence="3" id="KW-1133">Transmembrane helix</keyword>
<evidence type="ECO:0000259" key="4">
    <source>
        <dbReference type="PROSITE" id="PS50050"/>
    </source>
</evidence>
<gene>
    <name evidence="5" type="primary">CD40</name>
</gene>
<feature type="domain" description="TNFR-Cys" evidence="4">
    <location>
        <begin position="275"/>
        <end position="314"/>
    </location>
</feature>
<feature type="disulfide bond" evidence="1">
    <location>
        <begin position="212"/>
        <end position="230"/>
    </location>
</feature>
<dbReference type="GO" id="GO:0038023">
    <property type="term" value="F:signaling receptor activity"/>
    <property type="evidence" value="ECO:0007669"/>
    <property type="project" value="InterPro"/>
</dbReference>
<dbReference type="GeneTree" id="ENSGT00940000161464"/>
<evidence type="ECO:0000256" key="3">
    <source>
        <dbReference type="SAM" id="Phobius"/>
    </source>
</evidence>
<evidence type="ECO:0000313" key="6">
    <source>
        <dbReference type="Proteomes" id="UP000472272"/>
    </source>
</evidence>
<dbReference type="InterPro" id="IPR001368">
    <property type="entry name" value="TNFR/NGFR_Cys_rich_reg"/>
</dbReference>
<accession>A0A670IS98</accession>
<feature type="repeat" description="TNFR-Cys" evidence="1">
    <location>
        <begin position="316"/>
        <end position="357"/>
    </location>
</feature>
<feature type="region of interest" description="Disordered" evidence="2">
    <location>
        <begin position="1"/>
        <end position="78"/>
    </location>
</feature>
<feature type="disulfide bond" evidence="1">
    <location>
        <begin position="209"/>
        <end position="222"/>
    </location>
</feature>
<dbReference type="GO" id="GO:0042113">
    <property type="term" value="P:B cell activation"/>
    <property type="evidence" value="ECO:0007669"/>
    <property type="project" value="InterPro"/>
</dbReference>
<feature type="domain" description="TNFR-Cys" evidence="4">
    <location>
        <begin position="316"/>
        <end position="357"/>
    </location>
</feature>
<dbReference type="PANTHER" id="PTHR46875">
    <property type="entry name" value="TUMOR NECROSIS FACTOR RECEPTOR SUPERFAMILY MEMBER 5"/>
    <property type="match status" value="1"/>
</dbReference>
<name>A0A670IS98_PODMU</name>
<organism evidence="5 6">
    <name type="scientific">Podarcis muralis</name>
    <name type="common">Wall lizard</name>
    <name type="synonym">Lacerta muralis</name>
    <dbReference type="NCBI Taxonomy" id="64176"/>
    <lineage>
        <taxon>Eukaryota</taxon>
        <taxon>Metazoa</taxon>
        <taxon>Chordata</taxon>
        <taxon>Craniata</taxon>
        <taxon>Vertebrata</taxon>
        <taxon>Euteleostomi</taxon>
        <taxon>Lepidosauria</taxon>
        <taxon>Squamata</taxon>
        <taxon>Bifurcata</taxon>
        <taxon>Unidentata</taxon>
        <taxon>Episquamata</taxon>
        <taxon>Laterata</taxon>
        <taxon>Lacertibaenia</taxon>
        <taxon>Lacertidae</taxon>
        <taxon>Podarcis</taxon>
    </lineage>
</organism>
<feature type="disulfide bond" evidence="1">
    <location>
        <begin position="317"/>
        <end position="332"/>
    </location>
</feature>
<feature type="region of interest" description="Disordered" evidence="2">
    <location>
        <begin position="405"/>
        <end position="458"/>
    </location>
</feature>
<feature type="compositionally biased region" description="Basic and acidic residues" evidence="2">
    <location>
        <begin position="58"/>
        <end position="78"/>
    </location>
</feature>
<dbReference type="InterPro" id="IPR052135">
    <property type="entry name" value="TNFRSF5"/>
</dbReference>
<feature type="domain" description="TNFR-Cys" evidence="4">
    <location>
        <begin position="196"/>
        <end position="230"/>
    </location>
</feature>
<keyword evidence="3" id="KW-0812">Transmembrane</keyword>
<dbReference type="Gene3D" id="2.10.50.10">
    <property type="entry name" value="Tumor Necrosis Factor Receptor, subunit A, domain 2"/>
    <property type="match status" value="2"/>
</dbReference>
<dbReference type="Ensembl" id="ENSPMRT00000015026.1">
    <property type="protein sequence ID" value="ENSPMRP00000014062.1"/>
    <property type="gene ID" value="ENSPMRG00000009403.1"/>
</dbReference>
<sequence length="458" mass="49245">ALGVPSDSAIPELDGPFGRSSVKPRPWGNGEGRLPPAPSVRRGGTPAPPPKRAALGTLKRERERPRREPGFPFPGKREPRWLSLPAGSLWLPCSLEGAGGLPPCGSLWADGNRTPKGGLSGGQIPHLSGAQRFPRQAAPRCALTSALLLAPERKLWVPLGLWLWGAGGRDEDDEDGAETNPPPAVQCLALELRGPSCSATEYQEGGRCCQKCGPGTKVQALCSESSETRCVACEAQHFQAGWTKEKHCVPQAYCDENAGFLVFTEGDATRNVVCRCRTGTHCSSRECLTCRVNRECPAGEGVQRQANHLNDTVCMACPPGSFSNISSATTRCQPWSSCEAGKMVRLANGTHSSDVVCGVLPTQPPQEEARRTHVLLVVPLVALLGLLAGALFLLHRHRMRQDLWKPPLNQPEAPLDHGRPQPEEIEDPPFPTQETLLGGQPVAQEDGKESRLAEQAQS</sequence>
<dbReference type="Pfam" id="PF00020">
    <property type="entry name" value="TNFR_c6"/>
    <property type="match status" value="1"/>
</dbReference>
<dbReference type="InterPro" id="IPR020435">
    <property type="entry name" value="TNFR_5"/>
</dbReference>
<evidence type="ECO:0000313" key="5">
    <source>
        <dbReference type="Ensembl" id="ENSPMRP00000014062.1"/>
    </source>
</evidence>
<dbReference type="GO" id="GO:0002768">
    <property type="term" value="P:immune response-regulating cell surface receptor signaling pathway"/>
    <property type="evidence" value="ECO:0007669"/>
    <property type="project" value="TreeGrafter"/>
</dbReference>
<feature type="disulfide bond" evidence="1">
    <location>
        <begin position="296"/>
        <end position="314"/>
    </location>
</feature>
<dbReference type="SMART" id="SM00208">
    <property type="entry name" value="TNFR"/>
    <property type="match status" value="4"/>
</dbReference>
<reference evidence="5 6" key="1">
    <citation type="journal article" date="2019" name="Proc. Natl. Acad. Sci. U.S.A.">
        <title>Regulatory changes in pterin and carotenoid genes underlie balanced color polymorphisms in the wall lizard.</title>
        <authorList>
            <person name="Andrade P."/>
            <person name="Pinho C."/>
            <person name="Perez I de Lanuza G."/>
            <person name="Afonso S."/>
            <person name="Brejcha J."/>
            <person name="Rubin C.J."/>
            <person name="Wallerman O."/>
            <person name="Pereira P."/>
            <person name="Sabatino S.J."/>
            <person name="Bellati A."/>
            <person name="Pellitteri-Rosa D."/>
            <person name="Bosakova Z."/>
            <person name="Bunikis I."/>
            <person name="Carretero M.A."/>
            <person name="Feiner N."/>
            <person name="Marsik P."/>
            <person name="Pauperio F."/>
            <person name="Salvi D."/>
            <person name="Soler L."/>
            <person name="While G.M."/>
            <person name="Uller T."/>
            <person name="Font E."/>
            <person name="Andersson L."/>
            <person name="Carneiro M."/>
        </authorList>
    </citation>
    <scope>NUCLEOTIDE SEQUENCE</scope>
</reference>
<proteinExistence type="predicted"/>
<dbReference type="GO" id="GO:0009897">
    <property type="term" value="C:external side of plasma membrane"/>
    <property type="evidence" value="ECO:0007669"/>
    <property type="project" value="InterPro"/>
</dbReference>
<keyword evidence="6" id="KW-1185">Reference proteome</keyword>
<reference evidence="5" key="2">
    <citation type="submission" date="2025-08" db="UniProtKB">
        <authorList>
            <consortium name="Ensembl"/>
        </authorList>
    </citation>
    <scope>IDENTIFICATION</scope>
</reference>
<comment type="caution">
    <text evidence="1">Lacks conserved residue(s) required for the propagation of feature annotation.</text>
</comment>
<feature type="transmembrane region" description="Helical" evidence="3">
    <location>
        <begin position="374"/>
        <end position="394"/>
    </location>
</feature>
<dbReference type="SUPFAM" id="SSF57586">
    <property type="entry name" value="TNF receptor-like"/>
    <property type="match status" value="2"/>
</dbReference>
<dbReference type="GO" id="GO:0035631">
    <property type="term" value="C:CD40 receptor complex"/>
    <property type="evidence" value="ECO:0007669"/>
    <property type="project" value="TreeGrafter"/>
</dbReference>
<reference evidence="5" key="3">
    <citation type="submission" date="2025-09" db="UniProtKB">
        <authorList>
            <consortium name="Ensembl"/>
        </authorList>
    </citation>
    <scope>IDENTIFICATION</scope>
</reference>
<dbReference type="AlphaFoldDB" id="A0A670IS98"/>
<feature type="repeat" description="TNFR-Cys" evidence="1">
    <location>
        <begin position="196"/>
        <end position="230"/>
    </location>
</feature>
<dbReference type="Proteomes" id="UP000472272">
    <property type="component" value="Chromosome 6"/>
</dbReference>
<keyword evidence="3" id="KW-0472">Membrane</keyword>
<feature type="repeat" description="TNFR-Cys" evidence="1">
    <location>
        <begin position="275"/>
        <end position="314"/>
    </location>
</feature>
<dbReference type="PROSITE" id="PS00652">
    <property type="entry name" value="TNFR_NGFR_1"/>
    <property type="match status" value="1"/>
</dbReference>
<evidence type="ECO:0000256" key="2">
    <source>
        <dbReference type="SAM" id="MobiDB-lite"/>
    </source>
</evidence>
<dbReference type="PRINTS" id="PR01922">
    <property type="entry name" value="TNFACTORR5"/>
</dbReference>